<keyword evidence="3" id="KW-1185">Reference proteome</keyword>
<feature type="repeat" description="ANK" evidence="1">
    <location>
        <begin position="15"/>
        <end position="47"/>
    </location>
</feature>
<dbReference type="Proteomes" id="UP000295136">
    <property type="component" value="Unassembled WGS sequence"/>
</dbReference>
<keyword evidence="1" id="KW-0040">ANK repeat</keyword>
<dbReference type="EMBL" id="SMLD01000157">
    <property type="protein sequence ID" value="TDE33539.1"/>
    <property type="molecule type" value="Genomic_DNA"/>
</dbReference>
<reference evidence="2 3" key="1">
    <citation type="submission" date="2019-03" db="EMBL/GenBank/DDBJ databases">
        <title>Draft genome sequences of novel Actinobacteria.</title>
        <authorList>
            <person name="Sahin N."/>
            <person name="Ay H."/>
            <person name="Saygin H."/>
        </authorList>
    </citation>
    <scope>NUCLEOTIDE SEQUENCE [LARGE SCALE GENOMIC DNA]</scope>
    <source>
        <strain evidence="2 3">6K102</strain>
    </source>
</reference>
<dbReference type="Gene3D" id="1.25.40.20">
    <property type="entry name" value="Ankyrin repeat-containing domain"/>
    <property type="match status" value="1"/>
</dbReference>
<dbReference type="AlphaFoldDB" id="A0A4R5EGJ1"/>
<evidence type="ECO:0000256" key="1">
    <source>
        <dbReference type="PROSITE-ProRule" id="PRU00023"/>
    </source>
</evidence>
<accession>A0A4R5EGJ1</accession>
<dbReference type="InterPro" id="IPR002110">
    <property type="entry name" value="Ankyrin_rpt"/>
</dbReference>
<gene>
    <name evidence="2" type="ORF">E1295_38025</name>
</gene>
<dbReference type="PROSITE" id="PS50297">
    <property type="entry name" value="ANK_REP_REGION"/>
    <property type="match status" value="1"/>
</dbReference>
<name>A0A4R5EGJ1_9ACTN</name>
<proteinExistence type="predicted"/>
<dbReference type="Pfam" id="PF00023">
    <property type="entry name" value="Ank"/>
    <property type="match status" value="1"/>
</dbReference>
<sequence>MVLDHGVHPDVAPYLGRIGLHWAIPGGHLEVIRLLLERGSDPSIRDDLFQLDADGWLHMSHAAHPHDPVTQRLHELIAARAR</sequence>
<comment type="caution">
    <text evidence="2">The sequence shown here is derived from an EMBL/GenBank/DDBJ whole genome shotgun (WGS) entry which is preliminary data.</text>
</comment>
<organism evidence="2 3">
    <name type="scientific">Nonomuraea mesophila</name>
    <dbReference type="NCBI Taxonomy" id="2530382"/>
    <lineage>
        <taxon>Bacteria</taxon>
        <taxon>Bacillati</taxon>
        <taxon>Actinomycetota</taxon>
        <taxon>Actinomycetes</taxon>
        <taxon>Streptosporangiales</taxon>
        <taxon>Streptosporangiaceae</taxon>
        <taxon>Nonomuraea</taxon>
    </lineage>
</organism>
<dbReference type="SUPFAM" id="SSF48403">
    <property type="entry name" value="Ankyrin repeat"/>
    <property type="match status" value="1"/>
</dbReference>
<protein>
    <submittedName>
        <fullName evidence="2">Ankyrin repeat domain-containing protein</fullName>
    </submittedName>
</protein>
<evidence type="ECO:0000313" key="3">
    <source>
        <dbReference type="Proteomes" id="UP000295136"/>
    </source>
</evidence>
<dbReference type="InterPro" id="IPR036770">
    <property type="entry name" value="Ankyrin_rpt-contain_sf"/>
</dbReference>
<evidence type="ECO:0000313" key="2">
    <source>
        <dbReference type="EMBL" id="TDE33539.1"/>
    </source>
</evidence>
<dbReference type="PROSITE" id="PS50088">
    <property type="entry name" value="ANK_REPEAT"/>
    <property type="match status" value="1"/>
</dbReference>